<dbReference type="Proteomes" id="UP000724584">
    <property type="component" value="Unassembled WGS sequence"/>
</dbReference>
<comment type="caution">
    <text evidence="1">The sequence shown here is derived from an EMBL/GenBank/DDBJ whole genome shotgun (WGS) entry which is preliminary data.</text>
</comment>
<keyword evidence="2" id="KW-1185">Reference proteome</keyword>
<evidence type="ECO:0000313" key="1">
    <source>
        <dbReference type="EMBL" id="KAH6649415.1"/>
    </source>
</evidence>
<accession>A0ACB7PM58</accession>
<name>A0ACB7PM58_9PEZI</name>
<organism evidence="1 2">
    <name type="scientific">Chaetomium tenue</name>
    <dbReference type="NCBI Taxonomy" id="1854479"/>
    <lineage>
        <taxon>Eukaryota</taxon>
        <taxon>Fungi</taxon>
        <taxon>Dikarya</taxon>
        <taxon>Ascomycota</taxon>
        <taxon>Pezizomycotina</taxon>
        <taxon>Sordariomycetes</taxon>
        <taxon>Sordariomycetidae</taxon>
        <taxon>Sordariales</taxon>
        <taxon>Chaetomiaceae</taxon>
        <taxon>Chaetomium</taxon>
    </lineage>
</organism>
<dbReference type="EMBL" id="JAGIZQ010000001">
    <property type="protein sequence ID" value="KAH6649415.1"/>
    <property type="molecule type" value="Genomic_DNA"/>
</dbReference>
<reference evidence="1 2" key="1">
    <citation type="journal article" date="2021" name="Nat. Commun.">
        <title>Genetic determinants of endophytism in the Arabidopsis root mycobiome.</title>
        <authorList>
            <person name="Mesny F."/>
            <person name="Miyauchi S."/>
            <person name="Thiergart T."/>
            <person name="Pickel B."/>
            <person name="Atanasova L."/>
            <person name="Karlsson M."/>
            <person name="Huettel B."/>
            <person name="Barry K.W."/>
            <person name="Haridas S."/>
            <person name="Chen C."/>
            <person name="Bauer D."/>
            <person name="Andreopoulos W."/>
            <person name="Pangilinan J."/>
            <person name="LaButti K."/>
            <person name="Riley R."/>
            <person name="Lipzen A."/>
            <person name="Clum A."/>
            <person name="Drula E."/>
            <person name="Henrissat B."/>
            <person name="Kohler A."/>
            <person name="Grigoriev I.V."/>
            <person name="Martin F.M."/>
            <person name="Hacquard S."/>
        </authorList>
    </citation>
    <scope>NUCLEOTIDE SEQUENCE [LARGE SCALE GENOMIC DNA]</scope>
    <source>
        <strain evidence="1 2">MPI-SDFR-AT-0079</strain>
    </source>
</reference>
<gene>
    <name evidence="1" type="ORF">F5144DRAFT_5105</name>
</gene>
<evidence type="ECO:0000313" key="2">
    <source>
        <dbReference type="Proteomes" id="UP000724584"/>
    </source>
</evidence>
<protein>
    <submittedName>
        <fullName evidence="1">Isochorismatase family protein</fullName>
    </submittedName>
</protein>
<proteinExistence type="predicted"/>
<sequence>MSTGKQPNWRTQPREDQSPTVIGNSKNFWIWSKEDGFDLTHPPTPDSKPIQPRLRLQCALTPILIDPKKTALLIIDLQNYDLHEALGNDNPEFYRAEDAVLQYAIPAARKNGIQIIWVTTGYSDKDLEDMDPGVFKTFNFEAINLSPDWQTLPPGQGWSSKGMYRNQKGVGDEIGQVTDKNNKVIDAGRILMKGSWNTWLHDPLSDAYNEGKSAVPHDVHFYKNRNSGMCDRTKDVTNFLNQHNLRTLLFTGINIDQCVMGTLQDAYLKGFDTILLKDGCATDSPSYAQWSVEHNCLVSWGFLSTCKDFATAAGLKVDESEDDETPKPSDG</sequence>